<evidence type="ECO:0000259" key="3">
    <source>
        <dbReference type="PROSITE" id="PS50010"/>
    </source>
</evidence>
<feature type="domain" description="DH" evidence="3">
    <location>
        <begin position="742"/>
        <end position="793"/>
    </location>
</feature>
<name>A0A443SLF3_9ACAR</name>
<dbReference type="PROSITE" id="PS50106">
    <property type="entry name" value="PDZ"/>
    <property type="match status" value="1"/>
</dbReference>
<dbReference type="InterPro" id="IPR001478">
    <property type="entry name" value="PDZ"/>
</dbReference>
<evidence type="ECO:0000313" key="5">
    <source>
        <dbReference type="EMBL" id="RWS28354.1"/>
    </source>
</evidence>
<dbReference type="InterPro" id="IPR036034">
    <property type="entry name" value="PDZ_sf"/>
</dbReference>
<dbReference type="Pfam" id="PF00169">
    <property type="entry name" value="PH"/>
    <property type="match status" value="1"/>
</dbReference>
<reference evidence="5 6" key="1">
    <citation type="journal article" date="2018" name="Gigascience">
        <title>Genomes of trombidid mites reveal novel predicted allergens and laterally-transferred genes associated with secondary metabolism.</title>
        <authorList>
            <person name="Dong X."/>
            <person name="Chaisiri K."/>
            <person name="Xia D."/>
            <person name="Armstrong S.D."/>
            <person name="Fang Y."/>
            <person name="Donnelly M.J."/>
            <person name="Kadowaki T."/>
            <person name="McGarry J.W."/>
            <person name="Darby A.C."/>
            <person name="Makepeace B.L."/>
        </authorList>
    </citation>
    <scope>NUCLEOTIDE SEQUENCE [LARGE SCALE GENOMIC DNA]</scope>
    <source>
        <strain evidence="5">UoL-UT</strain>
    </source>
</reference>
<dbReference type="CDD" id="cd01230">
    <property type="entry name" value="PH1_Tiam1_2"/>
    <property type="match status" value="1"/>
</dbReference>
<dbReference type="GO" id="GO:0007264">
    <property type="term" value="P:small GTPase-mediated signal transduction"/>
    <property type="evidence" value="ECO:0007669"/>
    <property type="project" value="InterPro"/>
</dbReference>
<dbReference type="SUPFAM" id="SSF48065">
    <property type="entry name" value="DBL homology domain (DH-domain)"/>
    <property type="match status" value="1"/>
</dbReference>
<dbReference type="Pfam" id="PF18385">
    <property type="entry name" value="Tiam_CC_Ex"/>
    <property type="match status" value="1"/>
</dbReference>
<dbReference type="InterPro" id="IPR011993">
    <property type="entry name" value="PH-like_dom_sf"/>
</dbReference>
<organism evidence="5 6">
    <name type="scientific">Leptotrombidium deliense</name>
    <dbReference type="NCBI Taxonomy" id="299467"/>
    <lineage>
        <taxon>Eukaryota</taxon>
        <taxon>Metazoa</taxon>
        <taxon>Ecdysozoa</taxon>
        <taxon>Arthropoda</taxon>
        <taxon>Chelicerata</taxon>
        <taxon>Arachnida</taxon>
        <taxon>Acari</taxon>
        <taxon>Acariformes</taxon>
        <taxon>Trombidiformes</taxon>
        <taxon>Prostigmata</taxon>
        <taxon>Anystina</taxon>
        <taxon>Parasitengona</taxon>
        <taxon>Trombiculoidea</taxon>
        <taxon>Trombiculidae</taxon>
        <taxon>Leptotrombidium</taxon>
    </lineage>
</organism>
<dbReference type="AlphaFoldDB" id="A0A443SLF3"/>
<evidence type="ECO:0000256" key="1">
    <source>
        <dbReference type="SAM" id="MobiDB-lite"/>
    </source>
</evidence>
<dbReference type="PANTHER" id="PTHR46001:SF3">
    <property type="entry name" value="PROTEIN STILL LIFE, ISOFORM SIF TYPE 1"/>
    <property type="match status" value="1"/>
</dbReference>
<dbReference type="GO" id="GO:0005085">
    <property type="term" value="F:guanyl-nucleotide exchange factor activity"/>
    <property type="evidence" value="ECO:0007669"/>
    <property type="project" value="InterPro"/>
</dbReference>
<dbReference type="CDD" id="cd00136">
    <property type="entry name" value="PDZ_canonical"/>
    <property type="match status" value="1"/>
</dbReference>
<keyword evidence="6" id="KW-1185">Reference proteome</keyword>
<protein>
    <submittedName>
        <fullName evidence="5">Uncharacterized protein</fullName>
    </submittedName>
</protein>
<comment type="caution">
    <text evidence="5">The sequence shown here is derived from an EMBL/GenBank/DDBJ whole genome shotgun (WGS) entry which is preliminary data.</text>
</comment>
<dbReference type="InterPro" id="IPR040655">
    <property type="entry name" value="TIAM1_CC-Ex"/>
</dbReference>
<dbReference type="STRING" id="299467.A0A443SLF3"/>
<proteinExistence type="predicted"/>
<dbReference type="Gene3D" id="6.10.140.680">
    <property type="match status" value="1"/>
</dbReference>
<dbReference type="Gene3D" id="1.20.900.10">
    <property type="entry name" value="Dbl homology (DH) domain"/>
    <property type="match status" value="1"/>
</dbReference>
<dbReference type="Pfam" id="PF00621">
    <property type="entry name" value="RhoGEF"/>
    <property type="match status" value="1"/>
</dbReference>
<feature type="domain" description="PDZ" evidence="4">
    <location>
        <begin position="467"/>
        <end position="546"/>
    </location>
</feature>
<feature type="non-terminal residue" evidence="5">
    <location>
        <position position="793"/>
    </location>
</feature>
<dbReference type="EMBL" id="NCKV01001433">
    <property type="protein sequence ID" value="RWS28354.1"/>
    <property type="molecule type" value="Genomic_DNA"/>
</dbReference>
<accession>A0A443SLF3</accession>
<dbReference type="Gene3D" id="2.30.29.30">
    <property type="entry name" value="Pleckstrin-homology domain (PH domain)/Phosphotyrosine-binding domain (PTB)"/>
    <property type="match status" value="1"/>
</dbReference>
<dbReference type="VEuPathDB" id="VectorBase:LDEU003686"/>
<dbReference type="Proteomes" id="UP000288716">
    <property type="component" value="Unassembled WGS sequence"/>
</dbReference>
<gene>
    <name evidence="5" type="ORF">B4U80_04821</name>
</gene>
<dbReference type="Pfam" id="PF00595">
    <property type="entry name" value="PDZ"/>
    <property type="match status" value="1"/>
</dbReference>
<sequence length="793" mass="89084">MVMAIETLTRLCPGILFDWRLYAERGAPRYFHQHNDGRRIDDCEIAFIRKMSDDERLSLTTAISDDDDGESRDSPYRAKSGAAAAAFQCTGAVRKAGFLSVKKWLLRKRHQVELARKRGWKGYWVCLKGTTLLFYPCDSRDGRAIESKPRHLIIIDGAIMQPIPEHPKRDFIFCLSTAFGDAYLFQAPCQVELENWIAAIHNSCGAAFARHRGKTGTMHLLQEEIHRMDQQIESDSKLKHMAELQLTVVADIESRKQLQDQIKSYEESIEYFHCEQFRLRCYMASIQGTELPNPKTLLAHVSKPTKAVLNRLGVFTVSSFHAYICARSPGSVLNSIISARGGTRRRGPSVVMGAGSSGSTRSLSRNSSLSSRPGSAGLSRSAELPSDKLLQIMLPPDDQMHSIHVRGNETVEDLLWMALTDKQISPNDYFVRVKRVNGEFYVPPRHEVIDHLPVHDYVQICAKVLYQVELSRHSVEQLFGFSVEAELVENATDRHNLDELCVYVSRVEEKSLAAHQGLAKGDEIMVINGAIVSDLDMMYIESVLQEELSLCMMLRSCRTEPPELCSTVRSTDEYIESLVCPPPPSDGHITDEMIGKLIVPSPLWVQERNRINTVPVAQPTVKAAQGAMGSTGTVSMPLPVSGEQIAETLLKTAQQVTSEYCKLTASQQQTQSQHAHHPSHQLLHDQPNPQQPHVYIPQQSVLKQHSADGAHHSRPPIIAQQSMDEPDQPIITRRPPLSDADKLRKVIRELVDTERTYVENLNNLLDIYLEPMKKQALVSNQDINTLFGNIQEI</sequence>
<evidence type="ECO:0000259" key="4">
    <source>
        <dbReference type="PROSITE" id="PS50106"/>
    </source>
</evidence>
<dbReference type="InterPro" id="IPR001849">
    <property type="entry name" value="PH_domain"/>
</dbReference>
<dbReference type="InterPro" id="IPR035899">
    <property type="entry name" value="DBL_dom_sf"/>
</dbReference>
<dbReference type="InterPro" id="IPR043537">
    <property type="entry name" value="Tiam1/Tiam2/Sif"/>
</dbReference>
<feature type="region of interest" description="Disordered" evidence="1">
    <location>
        <begin position="667"/>
        <end position="693"/>
    </location>
</feature>
<dbReference type="Gene3D" id="2.30.42.10">
    <property type="match status" value="1"/>
</dbReference>
<evidence type="ECO:0000313" key="6">
    <source>
        <dbReference type="Proteomes" id="UP000288716"/>
    </source>
</evidence>
<dbReference type="SMART" id="SM00233">
    <property type="entry name" value="PH"/>
    <property type="match status" value="1"/>
</dbReference>
<feature type="domain" description="PH" evidence="2">
    <location>
        <begin position="92"/>
        <end position="205"/>
    </location>
</feature>
<evidence type="ECO:0000259" key="2">
    <source>
        <dbReference type="PROSITE" id="PS50003"/>
    </source>
</evidence>
<dbReference type="PROSITE" id="PS50010">
    <property type="entry name" value="DH_2"/>
    <property type="match status" value="1"/>
</dbReference>
<dbReference type="InterPro" id="IPR000219">
    <property type="entry name" value="DH_dom"/>
</dbReference>
<dbReference type="OrthoDB" id="6506568at2759"/>
<dbReference type="SUPFAM" id="SSF50729">
    <property type="entry name" value="PH domain-like"/>
    <property type="match status" value="1"/>
</dbReference>
<dbReference type="PROSITE" id="PS50003">
    <property type="entry name" value="PH_DOMAIN"/>
    <property type="match status" value="1"/>
</dbReference>
<feature type="region of interest" description="Disordered" evidence="1">
    <location>
        <begin position="342"/>
        <end position="382"/>
    </location>
</feature>
<dbReference type="SMART" id="SM00228">
    <property type="entry name" value="PDZ"/>
    <property type="match status" value="1"/>
</dbReference>
<dbReference type="PANTHER" id="PTHR46001">
    <property type="entry name" value="TIAM (MAMMALIAN TUMOR INVASION AND METASTASIS FACTOR) HOMOLOG"/>
    <property type="match status" value="1"/>
</dbReference>
<feature type="compositionally biased region" description="Low complexity" evidence="1">
    <location>
        <begin position="353"/>
        <end position="382"/>
    </location>
</feature>
<dbReference type="SUPFAM" id="SSF50156">
    <property type="entry name" value="PDZ domain-like"/>
    <property type="match status" value="1"/>
</dbReference>